<keyword evidence="4" id="KW-1185">Reference proteome</keyword>
<keyword evidence="2" id="KW-0812">Transmembrane</keyword>
<keyword evidence="2" id="KW-1133">Transmembrane helix</keyword>
<feature type="transmembrane region" description="Helical" evidence="2">
    <location>
        <begin position="38"/>
        <end position="59"/>
    </location>
</feature>
<accession>A0A5C5YYU2</accession>
<dbReference type="Gene3D" id="1.50.10.20">
    <property type="match status" value="1"/>
</dbReference>
<comment type="caution">
    <text evidence="3">The sequence shown here is derived from an EMBL/GenBank/DDBJ whole genome shotgun (WGS) entry which is preliminary data.</text>
</comment>
<evidence type="ECO:0008006" key="5">
    <source>
        <dbReference type="Google" id="ProtNLM"/>
    </source>
</evidence>
<sequence>MWADPRLVYSVAAIAVALLLVTIWLFRRGRKQGRQAGVVCLFLSVALHLALVFLIPMLAKPSGGAAKSDPDGDEAIGIDEVAFSTFDPDMQIEDFAASSAESEMAPLPLAAIADLLESPSFTETLPAEEILPAEAILPAEEILPAEFEEPNGQPDAESTVEAEPAADVPASLVATDSVAVEDLFSSLDADFAKLMQPATIEPAAVEAQAVEAQAVEPAAVEAQVASARSTPRPEPTATPPVRPATVVGQMENDFANRVGQAKTEALIQTGGSLRTEAAVAAALRFLAQNQRPDGSWSPAASGAGIERNPLGMARPGAGKRCETAITGLALLTMMGAGNTHQNGDYADNVYKGLAYMIGQQKADGSLAGNATVYESTYSHGMAALAMCEAAAITHDPSAVESARRAMNYSRRMQHPSSGGWRYTVGDTGDLSQLGWQAMVMDAGARAGVPPGTQSVRGIERFLDSVRLGRSGGLACYRPGEAPSRTMTAEALATRLLIGQTVSPAAVGEAEQYLLQQKPGAGQDNYYYWYYATLALHQLQDDAWSQWNEALQQRLLSTQLSDGRWPTNSVWGGYGGSVYTTSMATLCLETYYRHSVRDNNTRIGSR</sequence>
<organism evidence="3 4">
    <name type="scientific">Novipirellula herctigrandis</name>
    <dbReference type="NCBI Taxonomy" id="2527986"/>
    <lineage>
        <taxon>Bacteria</taxon>
        <taxon>Pseudomonadati</taxon>
        <taxon>Planctomycetota</taxon>
        <taxon>Planctomycetia</taxon>
        <taxon>Pirellulales</taxon>
        <taxon>Pirellulaceae</taxon>
        <taxon>Novipirellula</taxon>
    </lineage>
</organism>
<evidence type="ECO:0000256" key="1">
    <source>
        <dbReference type="SAM" id="MobiDB-lite"/>
    </source>
</evidence>
<evidence type="ECO:0000256" key="2">
    <source>
        <dbReference type="SAM" id="Phobius"/>
    </source>
</evidence>
<feature type="region of interest" description="Disordered" evidence="1">
    <location>
        <begin position="291"/>
        <end position="314"/>
    </location>
</feature>
<gene>
    <name evidence="3" type="ORF">CA13_15230</name>
</gene>
<feature type="transmembrane region" description="Helical" evidence="2">
    <location>
        <begin position="6"/>
        <end position="26"/>
    </location>
</feature>
<reference evidence="3 4" key="1">
    <citation type="submission" date="2019-02" db="EMBL/GenBank/DDBJ databases">
        <title>Deep-cultivation of Planctomycetes and their phenomic and genomic characterization uncovers novel biology.</title>
        <authorList>
            <person name="Wiegand S."/>
            <person name="Jogler M."/>
            <person name="Boedeker C."/>
            <person name="Pinto D."/>
            <person name="Vollmers J."/>
            <person name="Rivas-Marin E."/>
            <person name="Kohn T."/>
            <person name="Peeters S.H."/>
            <person name="Heuer A."/>
            <person name="Rast P."/>
            <person name="Oberbeckmann S."/>
            <person name="Bunk B."/>
            <person name="Jeske O."/>
            <person name="Meyerdierks A."/>
            <person name="Storesund J.E."/>
            <person name="Kallscheuer N."/>
            <person name="Luecker S."/>
            <person name="Lage O.M."/>
            <person name="Pohl T."/>
            <person name="Merkel B.J."/>
            <person name="Hornburger P."/>
            <person name="Mueller R.-W."/>
            <person name="Bruemmer F."/>
            <person name="Labrenz M."/>
            <person name="Spormann A.M."/>
            <person name="Op Den Camp H."/>
            <person name="Overmann J."/>
            <person name="Amann R."/>
            <person name="Jetten M.S.M."/>
            <person name="Mascher T."/>
            <person name="Medema M.H."/>
            <person name="Devos D.P."/>
            <person name="Kaster A.-K."/>
            <person name="Ovreas L."/>
            <person name="Rohde M."/>
            <person name="Galperin M.Y."/>
            <person name="Jogler C."/>
        </authorList>
    </citation>
    <scope>NUCLEOTIDE SEQUENCE [LARGE SCALE GENOMIC DNA]</scope>
    <source>
        <strain evidence="3 4">CA13</strain>
    </source>
</reference>
<dbReference type="SUPFAM" id="SSF48239">
    <property type="entry name" value="Terpenoid cyclases/Protein prenyltransferases"/>
    <property type="match status" value="1"/>
</dbReference>
<dbReference type="EMBL" id="SJPJ01000001">
    <property type="protein sequence ID" value="TWT80110.1"/>
    <property type="molecule type" value="Genomic_DNA"/>
</dbReference>
<proteinExistence type="predicted"/>
<evidence type="ECO:0000313" key="4">
    <source>
        <dbReference type="Proteomes" id="UP000315010"/>
    </source>
</evidence>
<dbReference type="AlphaFoldDB" id="A0A5C5YYU2"/>
<dbReference type="InterPro" id="IPR008930">
    <property type="entry name" value="Terpenoid_cyclase/PrenylTrfase"/>
</dbReference>
<dbReference type="CDD" id="cd00688">
    <property type="entry name" value="ISOPREN_C2_like"/>
    <property type="match status" value="1"/>
</dbReference>
<dbReference type="Proteomes" id="UP000315010">
    <property type="component" value="Unassembled WGS sequence"/>
</dbReference>
<protein>
    <recommendedName>
        <fullName evidence="5">Squalene cyclase C-terminal domain-containing protein</fullName>
    </recommendedName>
</protein>
<keyword evidence="2" id="KW-0472">Membrane</keyword>
<name>A0A5C5YYU2_9BACT</name>
<evidence type="ECO:0000313" key="3">
    <source>
        <dbReference type="EMBL" id="TWT80110.1"/>
    </source>
</evidence>